<dbReference type="InterPro" id="IPR023393">
    <property type="entry name" value="START-like_dom_sf"/>
</dbReference>
<feature type="region of interest" description="Disordered" evidence="1">
    <location>
        <begin position="695"/>
        <end position="714"/>
    </location>
</feature>
<evidence type="ECO:0000256" key="2">
    <source>
        <dbReference type="SAM" id="Phobius"/>
    </source>
</evidence>
<dbReference type="Gene3D" id="2.30.29.30">
    <property type="entry name" value="Pleckstrin-homology domain (PH domain)/Phosphotyrosine-binding domain (PTB)"/>
    <property type="match status" value="1"/>
</dbReference>
<keyword evidence="2" id="KW-0472">Membrane</keyword>
<feature type="compositionally biased region" description="Basic residues" evidence="1">
    <location>
        <begin position="199"/>
        <end position="208"/>
    </location>
</feature>
<dbReference type="Proteomes" id="UP000291116">
    <property type="component" value="Unassembled WGS sequence"/>
</dbReference>
<feature type="domain" description="START" evidence="3">
    <location>
        <begin position="546"/>
        <end position="658"/>
    </location>
</feature>
<dbReference type="SUPFAM" id="SSF55961">
    <property type="entry name" value="Bet v1-like"/>
    <property type="match status" value="1"/>
</dbReference>
<dbReference type="CDD" id="cd00177">
    <property type="entry name" value="START"/>
    <property type="match status" value="1"/>
</dbReference>
<dbReference type="InterPro" id="IPR011993">
    <property type="entry name" value="PH-like_dom_sf"/>
</dbReference>
<feature type="region of interest" description="Disordered" evidence="1">
    <location>
        <begin position="199"/>
        <end position="219"/>
    </location>
</feature>
<dbReference type="GO" id="GO:0008289">
    <property type="term" value="F:lipid binding"/>
    <property type="evidence" value="ECO:0007669"/>
    <property type="project" value="InterPro"/>
</dbReference>
<feature type="compositionally biased region" description="Polar residues" evidence="1">
    <location>
        <begin position="695"/>
        <end position="709"/>
    </location>
</feature>
<feature type="region of interest" description="Disordered" evidence="1">
    <location>
        <begin position="1"/>
        <end position="29"/>
    </location>
</feature>
<dbReference type="EMBL" id="CAACVS010000153">
    <property type="protein sequence ID" value="VEU38089.1"/>
    <property type="molecule type" value="Genomic_DNA"/>
</dbReference>
<protein>
    <recommendedName>
        <fullName evidence="3">START domain-containing protein</fullName>
    </recommendedName>
</protein>
<keyword evidence="2" id="KW-0812">Transmembrane</keyword>
<dbReference type="SUPFAM" id="SSF50729">
    <property type="entry name" value="PH domain-like"/>
    <property type="match status" value="1"/>
</dbReference>
<dbReference type="PROSITE" id="PS50848">
    <property type="entry name" value="START"/>
    <property type="match status" value="1"/>
</dbReference>
<dbReference type="PANTHER" id="PTHR12136:SF41">
    <property type="entry name" value="PLECKSTRIN HOMOLOGY (PH) AND LIPID-BINDING START DOMAINS-CONTAINING PROTEIN"/>
    <property type="match status" value="1"/>
</dbReference>
<dbReference type="Pfam" id="PF07059">
    <property type="entry name" value="EDR2_C"/>
    <property type="match status" value="1"/>
</dbReference>
<keyword evidence="2" id="KW-1133">Transmembrane helix</keyword>
<evidence type="ECO:0000259" key="3">
    <source>
        <dbReference type="PROSITE" id="PS50848"/>
    </source>
</evidence>
<dbReference type="PANTHER" id="PTHR12136">
    <property type="entry name" value="ENHANCED DISEASE RESISTANCE-RELATED"/>
    <property type="match status" value="1"/>
</dbReference>
<proteinExistence type="predicted"/>
<evidence type="ECO:0000313" key="5">
    <source>
        <dbReference type="Proteomes" id="UP000291116"/>
    </source>
</evidence>
<dbReference type="InterPro" id="IPR045096">
    <property type="entry name" value="EDR2-like"/>
</dbReference>
<evidence type="ECO:0000256" key="1">
    <source>
        <dbReference type="SAM" id="MobiDB-lite"/>
    </source>
</evidence>
<dbReference type="Pfam" id="PF01852">
    <property type="entry name" value="START"/>
    <property type="match status" value="1"/>
</dbReference>
<sequence>MMNGYSDTGEDSQFGDSSVATPHSPERIEDKYERIKHETLTEGWMLKRNRNNYWQDRYFVFQANQFLSYWHKETNKGKDKTTATYNENDATIAHEDPAATFKISRNAGCEIGDIYVEQRSTSSISATKTAVPSSGGKTSLYCIDISWTQDADSQLAINTNLYNSEEISSPLHQEDDPYNCDQGSVNSVNSVKGKKKSFLRRRKVRGRKSNSEGNSSEKLMESFYNARQSDYSYESLEIERSNKSVDCTDPFSGKTWKTEDFDASDNVKQTSSFDDIERREQEKLHNEFASKQRKKKSVKTKRMVGATKAVVAAGAAVGVGVVTAGVGLAAGMIVLGGAAALGGTAGVAEAGFKRTLKKKDSLTIATTDYAIARLWKLKLDACLEQEYIKHSTWAQRFASDGGRAASALIPRDVIMLRTSSVDDEDKSKATLNRSTSKSNLFLRDSNILEQGRTKWTPMDCGWGSGSQSLRIYKEERIRDDELSMKVSRSANDDSTCIPMKTQLVLNAHHVEAFMCIMSYARIPSPSVYSDNTMPLTPNSNQCASYRLVEKIDDHMDVLHFVCTPVYLSPMWAKPRDFLVNRYWRCEPDGSFIICYESTEHADCPPQPGFVRGTMHQVYTLAPPKSYMCRRKGPLTSECMLTAVVQVEPKGWIPTRPTICQYSKETYADAFGIAALLQTLDIRDAIESDRFKNLSPDSLQYQQPMPNPSRTPGMMRNGDNIELASFDSRFVDRERCDSFTSEKFPSIGNIPAPLGPERWAEPDPNSFLVRGPNYLEDGKKINAGSSIGQLIAMDCVLVDTPILSGMSMHPTERIQLALKREQEMRAKGMTCDTPPFIFVVNIVIPAAQCFHAVFYYAVDDKSTIDGSDGTPSSRLCEKFFFGDSDQFRDETFKLIPRIVEGNFLVRKAVGSTPAIMGTRLKQYYVRTDRFMEIVLDCRSSQVAEGVIKLSLGYAKTLVVDMGFLLEAVEEEHLPERLMGCVRVKYPSFGNELRRV</sequence>
<organism evidence="4 5">
    <name type="scientific">Pseudo-nitzschia multistriata</name>
    <dbReference type="NCBI Taxonomy" id="183589"/>
    <lineage>
        <taxon>Eukaryota</taxon>
        <taxon>Sar</taxon>
        <taxon>Stramenopiles</taxon>
        <taxon>Ochrophyta</taxon>
        <taxon>Bacillariophyta</taxon>
        <taxon>Bacillariophyceae</taxon>
        <taxon>Bacillariophycidae</taxon>
        <taxon>Bacillariales</taxon>
        <taxon>Bacillariaceae</taxon>
        <taxon>Pseudo-nitzschia</taxon>
    </lineage>
</organism>
<dbReference type="Gene3D" id="3.30.530.20">
    <property type="match status" value="1"/>
</dbReference>
<accession>A0A448Z7U2</accession>
<reference evidence="4 5" key="1">
    <citation type="submission" date="2019-01" db="EMBL/GenBank/DDBJ databases">
        <authorList>
            <person name="Ferrante I. M."/>
        </authorList>
    </citation>
    <scope>NUCLEOTIDE SEQUENCE [LARGE SCALE GENOMIC DNA]</scope>
    <source>
        <strain evidence="4 5">B856</strain>
    </source>
</reference>
<feature type="transmembrane region" description="Helical" evidence="2">
    <location>
        <begin position="303"/>
        <end position="322"/>
    </location>
</feature>
<dbReference type="OrthoDB" id="9970435at2759"/>
<dbReference type="InterPro" id="IPR009769">
    <property type="entry name" value="EDR2_C"/>
</dbReference>
<gene>
    <name evidence="4" type="ORF">PSNMU_V1.4_AUG-EV-PASAV3_0049020</name>
</gene>
<name>A0A448Z7U2_9STRA</name>
<keyword evidence="5" id="KW-1185">Reference proteome</keyword>
<dbReference type="InterPro" id="IPR002913">
    <property type="entry name" value="START_lipid-bd_dom"/>
</dbReference>
<evidence type="ECO:0000313" key="4">
    <source>
        <dbReference type="EMBL" id="VEU38089.1"/>
    </source>
</evidence>
<dbReference type="AlphaFoldDB" id="A0A448Z7U2"/>